<gene>
    <name evidence="2" type="ORF">PtA15_10A175</name>
</gene>
<organism evidence="2 3">
    <name type="scientific">Puccinia triticina</name>
    <dbReference type="NCBI Taxonomy" id="208348"/>
    <lineage>
        <taxon>Eukaryota</taxon>
        <taxon>Fungi</taxon>
        <taxon>Dikarya</taxon>
        <taxon>Basidiomycota</taxon>
        <taxon>Pucciniomycotina</taxon>
        <taxon>Pucciniomycetes</taxon>
        <taxon>Pucciniales</taxon>
        <taxon>Pucciniaceae</taxon>
        <taxon>Puccinia</taxon>
    </lineage>
</organism>
<protein>
    <submittedName>
        <fullName evidence="2">Uncharacterized protein</fullName>
    </submittedName>
</protein>
<dbReference type="RefSeq" id="XP_053024311.1">
    <property type="nucleotide sequence ID" value="XM_053160325.1"/>
</dbReference>
<accession>A0ABY7CU34</accession>
<dbReference type="GeneID" id="77801220"/>
<feature type="region of interest" description="Disordered" evidence="1">
    <location>
        <begin position="1"/>
        <end position="141"/>
    </location>
</feature>
<feature type="compositionally biased region" description="Polar residues" evidence="1">
    <location>
        <begin position="81"/>
        <end position="93"/>
    </location>
</feature>
<evidence type="ECO:0000313" key="3">
    <source>
        <dbReference type="Proteomes" id="UP001164743"/>
    </source>
</evidence>
<evidence type="ECO:0000313" key="2">
    <source>
        <dbReference type="EMBL" id="WAQ88756.1"/>
    </source>
</evidence>
<dbReference type="Proteomes" id="UP001164743">
    <property type="component" value="Chromosome 10A"/>
</dbReference>
<name>A0ABY7CU34_9BASI</name>
<dbReference type="EMBL" id="CP110430">
    <property type="protein sequence ID" value="WAQ88756.1"/>
    <property type="molecule type" value="Genomic_DNA"/>
</dbReference>
<keyword evidence="3" id="KW-1185">Reference proteome</keyword>
<evidence type="ECO:0000256" key="1">
    <source>
        <dbReference type="SAM" id="MobiDB-lite"/>
    </source>
</evidence>
<sequence>MVPISQPHIPTNGVVGIPIASPPPVGTQDRLLPKIHNPAPDGSPLASKRPSSRVNLMSPHEDLPSLPNDPLELPESPAPDPSTSKQTNTTSVRSADRLALVRVSKTPKHVAPSSTSDIDPKPTQGVTLRKTKTPEGGSRPQ</sequence>
<reference evidence="2" key="1">
    <citation type="submission" date="2022-10" db="EMBL/GenBank/DDBJ databases">
        <title>Puccinia triticina Genome sequencing and assembly.</title>
        <authorList>
            <person name="Li C."/>
        </authorList>
    </citation>
    <scope>NUCLEOTIDE SEQUENCE</scope>
    <source>
        <strain evidence="2">Pt15</strain>
    </source>
</reference>
<proteinExistence type="predicted"/>